<comment type="caution">
    <text evidence="1">The sequence shown here is derived from an EMBL/GenBank/DDBJ whole genome shotgun (WGS) entry which is preliminary data.</text>
</comment>
<protein>
    <submittedName>
        <fullName evidence="1">Uncharacterized protein</fullName>
    </submittedName>
</protein>
<proteinExistence type="predicted"/>
<keyword evidence="2" id="KW-1185">Reference proteome</keyword>
<sequence length="385" mass="43543">MSGTLYICWSFLPAHSGACSRRILRVAESLLVLPTGGAGMGEERVTIARAGRVSLQSLPVVLNGTQRILEPKYYSPEKMCCLVSGKSQVVLSICRRRKSVEGGDAAGESSQVRMKVRSSRQKLSVLVAAHIVSNAFPFHTSRQFEEEWIGWLMEVKAEYAVILSGRCECDQRDKDDTAGKNKFIDTMPALDLDYWYCTSKHECRKCGPDAVLTPRRSLEMEKHLVTRMLTGRPLVRPTPTQHFPFSIRSLLRPAFWDEKHYDQNGMLGQLRVKQSSRHASVLNNDHLFSFSLPCSFISFVPHDILNCWVTSCGSFKIKTGNPDFPSTKRRTSSMEGGGLSAREMLKGGYYYQEMQYYDLRRKSSRVVNGALLDDEDQYTVTHPKY</sequence>
<evidence type="ECO:0000313" key="1">
    <source>
        <dbReference type="EMBL" id="KAK0457174.1"/>
    </source>
</evidence>
<dbReference type="GeneID" id="85353281"/>
<dbReference type="Proteomes" id="UP001175211">
    <property type="component" value="Unassembled WGS sequence"/>
</dbReference>
<organism evidence="1 2">
    <name type="scientific">Armillaria tabescens</name>
    <name type="common">Ringless honey mushroom</name>
    <name type="synonym">Agaricus tabescens</name>
    <dbReference type="NCBI Taxonomy" id="1929756"/>
    <lineage>
        <taxon>Eukaryota</taxon>
        <taxon>Fungi</taxon>
        <taxon>Dikarya</taxon>
        <taxon>Basidiomycota</taxon>
        <taxon>Agaricomycotina</taxon>
        <taxon>Agaricomycetes</taxon>
        <taxon>Agaricomycetidae</taxon>
        <taxon>Agaricales</taxon>
        <taxon>Marasmiineae</taxon>
        <taxon>Physalacriaceae</taxon>
        <taxon>Desarmillaria</taxon>
    </lineage>
</organism>
<name>A0AA39N4J7_ARMTA</name>
<dbReference type="AlphaFoldDB" id="A0AA39N4J7"/>
<reference evidence="1" key="1">
    <citation type="submission" date="2023-06" db="EMBL/GenBank/DDBJ databases">
        <authorList>
            <consortium name="Lawrence Berkeley National Laboratory"/>
            <person name="Ahrendt S."/>
            <person name="Sahu N."/>
            <person name="Indic B."/>
            <person name="Wong-Bajracharya J."/>
            <person name="Merenyi Z."/>
            <person name="Ke H.-M."/>
            <person name="Monk M."/>
            <person name="Kocsube S."/>
            <person name="Drula E."/>
            <person name="Lipzen A."/>
            <person name="Balint B."/>
            <person name="Henrissat B."/>
            <person name="Andreopoulos B."/>
            <person name="Martin F.M."/>
            <person name="Harder C.B."/>
            <person name="Rigling D."/>
            <person name="Ford K.L."/>
            <person name="Foster G.D."/>
            <person name="Pangilinan J."/>
            <person name="Papanicolaou A."/>
            <person name="Barry K."/>
            <person name="LaButti K."/>
            <person name="Viragh M."/>
            <person name="Koriabine M."/>
            <person name="Yan M."/>
            <person name="Riley R."/>
            <person name="Champramary S."/>
            <person name="Plett K.L."/>
            <person name="Tsai I.J."/>
            <person name="Slot J."/>
            <person name="Sipos G."/>
            <person name="Plett J."/>
            <person name="Nagy L.G."/>
            <person name="Grigoriev I.V."/>
        </authorList>
    </citation>
    <scope>NUCLEOTIDE SEQUENCE</scope>
    <source>
        <strain evidence="1">CCBAS 213</strain>
    </source>
</reference>
<dbReference type="EMBL" id="JAUEPS010000023">
    <property type="protein sequence ID" value="KAK0457174.1"/>
    <property type="molecule type" value="Genomic_DNA"/>
</dbReference>
<evidence type="ECO:0000313" key="2">
    <source>
        <dbReference type="Proteomes" id="UP001175211"/>
    </source>
</evidence>
<gene>
    <name evidence="1" type="ORF">EV420DRAFT_1481033</name>
</gene>
<accession>A0AA39N4J7</accession>
<dbReference type="RefSeq" id="XP_060329489.1">
    <property type="nucleotide sequence ID" value="XM_060469733.1"/>
</dbReference>